<evidence type="ECO:0000313" key="2">
    <source>
        <dbReference type="Proteomes" id="UP001341444"/>
    </source>
</evidence>
<accession>A0ABU6MD77</accession>
<dbReference type="Gene3D" id="1.20.1660.10">
    <property type="entry name" value="Hypothetical protein (EF3068)"/>
    <property type="match status" value="1"/>
</dbReference>
<comment type="caution">
    <text evidence="1">The sequence shown here is derived from an EMBL/GenBank/DDBJ whole genome shotgun (WGS) entry which is preliminary data.</text>
</comment>
<dbReference type="SUPFAM" id="SSF48371">
    <property type="entry name" value="ARM repeat"/>
    <property type="match status" value="1"/>
</dbReference>
<proteinExistence type="predicted"/>
<sequence length="222" mass="26415">MGDIEVLKSLFKERANKENAASMEKYMKNHFIFLGIKAPVRRDLMKEFYLKTGILKKDFYVDFVKEVWRLSEREYQYAALDYGSKFLRKLDPSHLALLMSFITSKSWWDTVDPLASNFIGTLASRFPELIEQIDQWAVDENMWLRRTAILFQLKYKGNTDEERLYRNILLNANSKEFFIQKAMGWTLREYSKTNPESVQMFIEKNELPRLTIREGSKYLEVD</sequence>
<dbReference type="Gene3D" id="1.25.40.290">
    <property type="entry name" value="ARM repeat domains"/>
    <property type="match status" value="1"/>
</dbReference>
<dbReference type="InterPro" id="IPR014825">
    <property type="entry name" value="DNA_alkylation"/>
</dbReference>
<keyword evidence="2" id="KW-1185">Reference proteome</keyword>
<gene>
    <name evidence="1" type="ORF">P4T90_04700</name>
</gene>
<evidence type="ECO:0000313" key="1">
    <source>
        <dbReference type="EMBL" id="MED1202389.1"/>
    </source>
</evidence>
<dbReference type="PANTHER" id="PTHR34070:SF1">
    <property type="entry name" value="DNA ALKYLATION REPAIR PROTEIN"/>
    <property type="match status" value="1"/>
</dbReference>
<dbReference type="InterPro" id="IPR016024">
    <property type="entry name" value="ARM-type_fold"/>
</dbReference>
<dbReference type="RefSeq" id="WP_066265894.1">
    <property type="nucleotide sequence ID" value="NZ_JARMAB010000006.1"/>
</dbReference>
<dbReference type="Pfam" id="PF08713">
    <property type="entry name" value="DNA_alkylation"/>
    <property type="match status" value="1"/>
</dbReference>
<dbReference type="Proteomes" id="UP001341444">
    <property type="component" value="Unassembled WGS sequence"/>
</dbReference>
<dbReference type="PANTHER" id="PTHR34070">
    <property type="entry name" value="ARMADILLO-TYPE FOLD"/>
    <property type="match status" value="1"/>
</dbReference>
<reference evidence="1 2" key="1">
    <citation type="submission" date="2023-03" db="EMBL/GenBank/DDBJ databases">
        <title>Bacillus Genome Sequencing.</title>
        <authorList>
            <person name="Dunlap C."/>
        </authorList>
    </citation>
    <scope>NUCLEOTIDE SEQUENCE [LARGE SCALE GENOMIC DNA]</scope>
    <source>
        <strain evidence="1 2">B-23453</strain>
    </source>
</reference>
<dbReference type="EMBL" id="JARMAB010000006">
    <property type="protein sequence ID" value="MED1202389.1"/>
    <property type="molecule type" value="Genomic_DNA"/>
</dbReference>
<protein>
    <submittedName>
        <fullName evidence="1">DNA alkylation repair protein</fullName>
    </submittedName>
</protein>
<organism evidence="1 2">
    <name type="scientific">Heyndrickxia acidicola</name>
    <dbReference type="NCBI Taxonomy" id="209389"/>
    <lineage>
        <taxon>Bacteria</taxon>
        <taxon>Bacillati</taxon>
        <taxon>Bacillota</taxon>
        <taxon>Bacilli</taxon>
        <taxon>Bacillales</taxon>
        <taxon>Bacillaceae</taxon>
        <taxon>Heyndrickxia</taxon>
    </lineage>
</organism>
<name>A0ABU6MD77_9BACI</name>
<dbReference type="CDD" id="cd07064">
    <property type="entry name" value="AlkD_like_1"/>
    <property type="match status" value="1"/>
</dbReference>